<dbReference type="EMBL" id="JAKMXF010000311">
    <property type="protein sequence ID" value="KAI6650424.1"/>
    <property type="molecule type" value="Genomic_DNA"/>
</dbReference>
<protein>
    <submittedName>
        <fullName evidence="9">Zinc phosphodiesterase ELAC protein 1-like</fullName>
    </submittedName>
</protein>
<keyword evidence="5" id="KW-0479">Metal-binding</keyword>
<evidence type="ECO:0000313" key="9">
    <source>
        <dbReference type="EMBL" id="KAI6650424.1"/>
    </source>
</evidence>
<keyword evidence="10" id="KW-1185">Reference proteome</keyword>
<dbReference type="GO" id="GO:0046872">
    <property type="term" value="F:metal ion binding"/>
    <property type="evidence" value="ECO:0007669"/>
    <property type="project" value="UniProtKB-KW"/>
</dbReference>
<evidence type="ECO:0000256" key="7">
    <source>
        <dbReference type="ARBA" id="ARBA00022801"/>
    </source>
</evidence>
<dbReference type="Pfam" id="PF23023">
    <property type="entry name" value="Anti-Pycsar_Apyc1"/>
    <property type="match status" value="1"/>
</dbReference>
<dbReference type="SUPFAM" id="SSF56281">
    <property type="entry name" value="Metallo-hydrolase/oxidoreductase"/>
    <property type="match status" value="1"/>
</dbReference>
<evidence type="ECO:0000256" key="8">
    <source>
        <dbReference type="ARBA" id="ARBA00022833"/>
    </source>
</evidence>
<dbReference type="PANTHER" id="PTHR46018">
    <property type="entry name" value="ZINC PHOSPHODIESTERASE ELAC PROTEIN 1"/>
    <property type="match status" value="1"/>
</dbReference>
<comment type="caution">
    <text evidence="9">The sequence shown here is derived from an EMBL/GenBank/DDBJ whole genome shotgun (WGS) entry which is preliminary data.</text>
</comment>
<dbReference type="Proteomes" id="UP001165289">
    <property type="component" value="Unassembled WGS sequence"/>
</dbReference>
<evidence type="ECO:0000313" key="10">
    <source>
        <dbReference type="Proteomes" id="UP001165289"/>
    </source>
</evidence>
<evidence type="ECO:0000256" key="3">
    <source>
        <dbReference type="ARBA" id="ARBA00022694"/>
    </source>
</evidence>
<gene>
    <name evidence="9" type="ORF">LOD99_5861</name>
</gene>
<evidence type="ECO:0000256" key="5">
    <source>
        <dbReference type="ARBA" id="ARBA00022723"/>
    </source>
</evidence>
<evidence type="ECO:0000256" key="4">
    <source>
        <dbReference type="ARBA" id="ARBA00022722"/>
    </source>
</evidence>
<evidence type="ECO:0000256" key="2">
    <source>
        <dbReference type="ARBA" id="ARBA00011738"/>
    </source>
</evidence>
<reference evidence="9 10" key="1">
    <citation type="journal article" date="2023" name="BMC Biol.">
        <title>The compact genome of the sponge Oopsacas minuta (Hexactinellida) is lacking key metazoan core genes.</title>
        <authorList>
            <person name="Santini S."/>
            <person name="Schenkelaars Q."/>
            <person name="Jourda C."/>
            <person name="Duchesne M."/>
            <person name="Belahbib H."/>
            <person name="Rocher C."/>
            <person name="Selva M."/>
            <person name="Riesgo A."/>
            <person name="Vervoort M."/>
            <person name="Leys S.P."/>
            <person name="Kodjabachian L."/>
            <person name="Le Bivic A."/>
            <person name="Borchiellini C."/>
            <person name="Claverie J.M."/>
            <person name="Renard E."/>
        </authorList>
    </citation>
    <scope>NUCLEOTIDE SEQUENCE [LARGE SCALE GENOMIC DNA]</scope>
    <source>
        <strain evidence="9">SPO-2</strain>
    </source>
</reference>
<evidence type="ECO:0000256" key="6">
    <source>
        <dbReference type="ARBA" id="ARBA00022759"/>
    </source>
</evidence>
<keyword evidence="8" id="KW-0862">Zinc</keyword>
<keyword evidence="6" id="KW-0255">Endonuclease</keyword>
<dbReference type="PANTHER" id="PTHR46018:SF2">
    <property type="entry name" value="ZINC PHOSPHODIESTERASE ELAC PROTEIN 1"/>
    <property type="match status" value="1"/>
</dbReference>
<comment type="cofactor">
    <cofactor evidence="1">
        <name>Zn(2+)</name>
        <dbReference type="ChEBI" id="CHEBI:29105"/>
    </cofactor>
</comment>
<keyword evidence="4" id="KW-0540">Nuclease</keyword>
<name>A0AAV7JPN9_9METZ</name>
<accession>A0AAV7JPN9</accession>
<keyword evidence="7" id="KW-0378">Hydrolase</keyword>
<dbReference type="HAMAP" id="MF_01818">
    <property type="entry name" value="RNase_Z_BN"/>
    <property type="match status" value="1"/>
</dbReference>
<dbReference type="Gene3D" id="3.60.15.10">
    <property type="entry name" value="Ribonuclease Z/Hydroxyacylglutathione hydrolase-like"/>
    <property type="match status" value="1"/>
</dbReference>
<sequence length="360" mass="39350">MEWKLTFLGTGAGLPSPTRGASCTALQLKGDVWLFDCGEGSQIQLMRSTVRLGKINKIFITHMHGDHLFGLPGLLCTITQNVALESKPALKIYGPPGLAGYLRQSLNLSYSILGYKYEVYELVDDIDEETAGEIPPESNFMPIKTTAPPHFDEAAYNLIHRQPDGSWLLFEEDGMKVHAAALKHRVPSLGFVFQEGPLPGKLDAAKLIALGVPQGPLFAKIKSGQSIEHNGAVINPTDVLGPERRGRKLIILGDTCDCTQLYKIGQNADVLLHEATNENKDMEKSIQNGHSTPSMAVGCAKALCVKKLILYHLSQRYKPVGEPLKEGELSVECLLEEAKASFDNTIVAYDFLSVNIPVNN</sequence>
<dbReference type="InterPro" id="IPR013471">
    <property type="entry name" value="RNase_Z/BN"/>
</dbReference>
<dbReference type="NCBIfam" id="NF000801">
    <property type="entry name" value="PRK00055.1-3"/>
    <property type="match status" value="1"/>
</dbReference>
<dbReference type="GO" id="GO:0005634">
    <property type="term" value="C:nucleus"/>
    <property type="evidence" value="ECO:0007669"/>
    <property type="project" value="TreeGrafter"/>
</dbReference>
<organism evidence="9 10">
    <name type="scientific">Oopsacas minuta</name>
    <dbReference type="NCBI Taxonomy" id="111878"/>
    <lineage>
        <taxon>Eukaryota</taxon>
        <taxon>Metazoa</taxon>
        <taxon>Porifera</taxon>
        <taxon>Hexactinellida</taxon>
        <taxon>Hexasterophora</taxon>
        <taxon>Lyssacinosida</taxon>
        <taxon>Leucopsacidae</taxon>
        <taxon>Oopsacas</taxon>
    </lineage>
</organism>
<comment type="subunit">
    <text evidence="2">Homodimer.</text>
</comment>
<evidence type="ECO:0000256" key="1">
    <source>
        <dbReference type="ARBA" id="ARBA00001947"/>
    </source>
</evidence>
<dbReference type="AlphaFoldDB" id="A0AAV7JPN9"/>
<dbReference type="GO" id="GO:0042781">
    <property type="term" value="F:3'-tRNA processing endoribonuclease activity"/>
    <property type="evidence" value="ECO:0007669"/>
    <property type="project" value="TreeGrafter"/>
</dbReference>
<dbReference type="CDD" id="cd07717">
    <property type="entry name" value="RNaseZ_ZiPD-like_MBL-fold"/>
    <property type="match status" value="1"/>
</dbReference>
<dbReference type="NCBIfam" id="TIGR02651">
    <property type="entry name" value="RNase_Z"/>
    <property type="match status" value="1"/>
</dbReference>
<proteinExistence type="inferred from homology"/>
<dbReference type="InterPro" id="IPR036866">
    <property type="entry name" value="RibonucZ/Hydroxyglut_hydro"/>
</dbReference>
<keyword evidence="3" id="KW-0819">tRNA processing</keyword>